<feature type="binding site" evidence="8">
    <location>
        <position position="266"/>
    </location>
    <ligand>
        <name>ATP</name>
        <dbReference type="ChEBI" id="CHEBI:30616"/>
    </ligand>
</feature>
<dbReference type="HAMAP" id="MF_00692">
    <property type="entry name" value="SelO"/>
    <property type="match status" value="1"/>
</dbReference>
<dbReference type="RefSeq" id="WP_178932439.1">
    <property type="nucleotide sequence ID" value="NZ_JACBAZ010000003.1"/>
</dbReference>
<organism evidence="9 10">
    <name type="scientific">Oceaniferula marina</name>
    <dbReference type="NCBI Taxonomy" id="2748318"/>
    <lineage>
        <taxon>Bacteria</taxon>
        <taxon>Pseudomonadati</taxon>
        <taxon>Verrucomicrobiota</taxon>
        <taxon>Verrucomicrobiia</taxon>
        <taxon>Verrucomicrobiales</taxon>
        <taxon>Verrucomicrobiaceae</taxon>
        <taxon>Oceaniferula</taxon>
    </lineage>
</organism>
<feature type="active site" description="Proton acceptor" evidence="8">
    <location>
        <position position="256"/>
    </location>
</feature>
<evidence type="ECO:0000256" key="2">
    <source>
        <dbReference type="ARBA" id="ARBA00022679"/>
    </source>
</evidence>
<dbReference type="EC" id="2.7.7.-" evidence="8"/>
<keyword evidence="4 8" id="KW-0479">Metal-binding</keyword>
<sequence length="489" mass="53503">MPSIPFDNTYAQLPERFYVKQAAAQVPSPDLIQINRALAEELFIDPDWLQSPAGIGMLSGNDMPEGADPLAQAYAGHQFGGFVPELGDGRALLLGEVVARHGGRRDIQLKGSGLTPFSRGGDGKAALGPVLREYLLSEAMHALGVPTTRALAAVTTGEPVFRQDGPLAGAIFTRVAASHIRVGTFQYFAAQRDTAAVRELADYAIARHYPECLGTSGQPVAAAPYLAFFRAVIESQAQLVAHWMALGFIHGVMNTDNTSISGETIDYGPCAFMDAFHPDCVFSSIDVQGRYAWGNQPNIAYWNLTRLAETLLPLFDPDQDKAVAMAKLELDTFSDRFSDLYFRRFREKFGLADDAPDSLIQDALSLMANQSVDYTLFFRRLTQCASGESGGLLSDLFDDPEPFDEWFSVWSAHALPHGAVDRMRSANPVLIPRNHRVEQAIAAAYAGDFSVFHRLLGVLAHPYDDQAENEPYERPPTPDEVVHATFCGT</sequence>
<feature type="binding site" evidence="8">
    <location>
        <position position="181"/>
    </location>
    <ligand>
        <name>ATP</name>
        <dbReference type="ChEBI" id="CHEBI:30616"/>
    </ligand>
</feature>
<comment type="caution">
    <text evidence="9">The sequence shown here is derived from an EMBL/GenBank/DDBJ whole genome shotgun (WGS) entry which is preliminary data.</text>
</comment>
<comment type="cofactor">
    <cofactor evidence="8">
        <name>Mg(2+)</name>
        <dbReference type="ChEBI" id="CHEBI:18420"/>
    </cofactor>
    <cofactor evidence="8">
        <name>Mn(2+)</name>
        <dbReference type="ChEBI" id="CHEBI:29035"/>
    </cofactor>
</comment>
<evidence type="ECO:0000313" key="10">
    <source>
        <dbReference type="Proteomes" id="UP000557872"/>
    </source>
</evidence>
<name>A0A851GEC9_9BACT</name>
<dbReference type="Proteomes" id="UP000557872">
    <property type="component" value="Unassembled WGS sequence"/>
</dbReference>
<gene>
    <name evidence="8" type="primary">ydiU</name>
    <name evidence="8" type="synonym">selO</name>
    <name evidence="9" type="ORF">HW115_09790</name>
</gene>
<feature type="binding site" evidence="8">
    <location>
        <position position="110"/>
    </location>
    <ligand>
        <name>ATP</name>
        <dbReference type="ChEBI" id="CHEBI:30616"/>
    </ligand>
</feature>
<keyword evidence="3 8" id="KW-0548">Nucleotidyltransferase</keyword>
<keyword evidence="6 8" id="KW-0067">ATP-binding</keyword>
<evidence type="ECO:0000256" key="7">
    <source>
        <dbReference type="ARBA" id="ARBA00022842"/>
    </source>
</evidence>
<comment type="catalytic activity">
    <reaction evidence="8">
        <text>L-seryl-[protein] + UTP = O-(5'-uridylyl)-L-seryl-[protein] + diphosphate</text>
        <dbReference type="Rhea" id="RHEA:64604"/>
        <dbReference type="Rhea" id="RHEA-COMP:9863"/>
        <dbReference type="Rhea" id="RHEA-COMP:16635"/>
        <dbReference type="ChEBI" id="CHEBI:29999"/>
        <dbReference type="ChEBI" id="CHEBI:33019"/>
        <dbReference type="ChEBI" id="CHEBI:46398"/>
        <dbReference type="ChEBI" id="CHEBI:156051"/>
    </reaction>
</comment>
<dbReference type="GO" id="GO:0000287">
    <property type="term" value="F:magnesium ion binding"/>
    <property type="evidence" value="ECO:0007669"/>
    <property type="project" value="UniProtKB-UniRule"/>
</dbReference>
<dbReference type="InterPro" id="IPR003846">
    <property type="entry name" value="SelO"/>
</dbReference>
<dbReference type="NCBIfam" id="NF000658">
    <property type="entry name" value="PRK00029.1"/>
    <property type="match status" value="1"/>
</dbReference>
<comment type="catalytic activity">
    <reaction evidence="8">
        <text>L-threonyl-[protein] + ATP = 3-O-(5'-adenylyl)-L-threonyl-[protein] + diphosphate</text>
        <dbReference type="Rhea" id="RHEA:54292"/>
        <dbReference type="Rhea" id="RHEA-COMP:11060"/>
        <dbReference type="Rhea" id="RHEA-COMP:13847"/>
        <dbReference type="ChEBI" id="CHEBI:30013"/>
        <dbReference type="ChEBI" id="CHEBI:30616"/>
        <dbReference type="ChEBI" id="CHEBI:33019"/>
        <dbReference type="ChEBI" id="CHEBI:138113"/>
        <dbReference type="EC" id="2.7.7.108"/>
    </reaction>
</comment>
<feature type="binding site" evidence="8">
    <location>
        <position position="89"/>
    </location>
    <ligand>
        <name>ATP</name>
        <dbReference type="ChEBI" id="CHEBI:30616"/>
    </ligand>
</feature>
<evidence type="ECO:0000256" key="1">
    <source>
        <dbReference type="ARBA" id="ARBA00009747"/>
    </source>
</evidence>
<accession>A0A851GEC9</accession>
<dbReference type="EC" id="2.7.7.108" evidence="8"/>
<dbReference type="Pfam" id="PF02696">
    <property type="entry name" value="SelO"/>
    <property type="match status" value="1"/>
</dbReference>
<evidence type="ECO:0000256" key="8">
    <source>
        <dbReference type="HAMAP-Rule" id="MF_00692"/>
    </source>
</evidence>
<keyword evidence="10" id="KW-1185">Reference proteome</keyword>
<comment type="function">
    <text evidence="8">Nucleotidyltransferase involved in the post-translational modification of proteins. It can catalyze the addition of adenosine monophosphate (AMP) or uridine monophosphate (UMP) to a protein, resulting in modifications known as AMPylation and UMPylation.</text>
</comment>
<feature type="binding site" evidence="8">
    <location>
        <position position="266"/>
    </location>
    <ligand>
        <name>Mg(2+)</name>
        <dbReference type="ChEBI" id="CHEBI:18420"/>
    </ligand>
</feature>
<comment type="catalytic activity">
    <reaction evidence="8">
        <text>L-tyrosyl-[protein] + ATP = O-(5'-adenylyl)-L-tyrosyl-[protein] + diphosphate</text>
        <dbReference type="Rhea" id="RHEA:54288"/>
        <dbReference type="Rhea" id="RHEA-COMP:10136"/>
        <dbReference type="Rhea" id="RHEA-COMP:13846"/>
        <dbReference type="ChEBI" id="CHEBI:30616"/>
        <dbReference type="ChEBI" id="CHEBI:33019"/>
        <dbReference type="ChEBI" id="CHEBI:46858"/>
        <dbReference type="ChEBI" id="CHEBI:83624"/>
        <dbReference type="EC" id="2.7.7.108"/>
    </reaction>
</comment>
<keyword evidence="7 8" id="KW-0460">Magnesium</keyword>
<feature type="binding site" evidence="8">
    <location>
        <position position="257"/>
    </location>
    <ligand>
        <name>Mg(2+)</name>
        <dbReference type="ChEBI" id="CHEBI:18420"/>
    </ligand>
</feature>
<dbReference type="GO" id="GO:0070733">
    <property type="term" value="F:AMPylase activity"/>
    <property type="evidence" value="ECO:0007669"/>
    <property type="project" value="UniProtKB-EC"/>
</dbReference>
<keyword evidence="8" id="KW-0464">Manganese</keyword>
<evidence type="ECO:0000256" key="4">
    <source>
        <dbReference type="ARBA" id="ARBA00022723"/>
    </source>
</evidence>
<evidence type="ECO:0000256" key="5">
    <source>
        <dbReference type="ARBA" id="ARBA00022741"/>
    </source>
</evidence>
<dbReference type="EMBL" id="JACBAZ010000003">
    <property type="protein sequence ID" value="NWK55903.1"/>
    <property type="molecule type" value="Genomic_DNA"/>
</dbReference>
<comment type="catalytic activity">
    <reaction evidence="8">
        <text>L-histidyl-[protein] + UTP = N(tele)-(5'-uridylyl)-L-histidyl-[protein] + diphosphate</text>
        <dbReference type="Rhea" id="RHEA:83891"/>
        <dbReference type="Rhea" id="RHEA-COMP:9745"/>
        <dbReference type="Rhea" id="RHEA-COMP:20239"/>
        <dbReference type="ChEBI" id="CHEBI:29979"/>
        <dbReference type="ChEBI" id="CHEBI:33019"/>
        <dbReference type="ChEBI" id="CHEBI:46398"/>
        <dbReference type="ChEBI" id="CHEBI:233474"/>
    </reaction>
</comment>
<protein>
    <recommendedName>
        <fullName evidence="8">Protein nucleotidyltransferase YdiU</fullName>
        <ecNumber evidence="8">2.7.7.-</ecNumber>
    </recommendedName>
    <alternativeName>
        <fullName evidence="8">Protein adenylyltransferase YdiU</fullName>
        <ecNumber evidence="8">2.7.7.108</ecNumber>
    </alternativeName>
    <alternativeName>
        <fullName evidence="8">Protein uridylyltransferase YdiU</fullName>
        <ecNumber evidence="8">2.7.7.-</ecNumber>
    </alternativeName>
</protein>
<feature type="binding site" evidence="8">
    <location>
        <position position="123"/>
    </location>
    <ligand>
        <name>ATP</name>
        <dbReference type="ChEBI" id="CHEBI:30616"/>
    </ligand>
</feature>
<keyword evidence="5 8" id="KW-0547">Nucleotide-binding</keyword>
<evidence type="ECO:0000256" key="3">
    <source>
        <dbReference type="ARBA" id="ARBA00022695"/>
    </source>
</evidence>
<feature type="binding site" evidence="8">
    <location>
        <position position="90"/>
    </location>
    <ligand>
        <name>ATP</name>
        <dbReference type="ChEBI" id="CHEBI:30616"/>
    </ligand>
</feature>
<dbReference type="GO" id="GO:0005524">
    <property type="term" value="F:ATP binding"/>
    <property type="evidence" value="ECO:0007669"/>
    <property type="project" value="UniProtKB-UniRule"/>
</dbReference>
<keyword evidence="2 8" id="KW-0808">Transferase</keyword>
<evidence type="ECO:0000256" key="6">
    <source>
        <dbReference type="ARBA" id="ARBA00022840"/>
    </source>
</evidence>
<comment type="catalytic activity">
    <reaction evidence="8">
        <text>L-seryl-[protein] + ATP = 3-O-(5'-adenylyl)-L-seryl-[protein] + diphosphate</text>
        <dbReference type="Rhea" id="RHEA:58120"/>
        <dbReference type="Rhea" id="RHEA-COMP:9863"/>
        <dbReference type="Rhea" id="RHEA-COMP:15073"/>
        <dbReference type="ChEBI" id="CHEBI:29999"/>
        <dbReference type="ChEBI" id="CHEBI:30616"/>
        <dbReference type="ChEBI" id="CHEBI:33019"/>
        <dbReference type="ChEBI" id="CHEBI:142516"/>
        <dbReference type="EC" id="2.7.7.108"/>
    </reaction>
</comment>
<feature type="binding site" evidence="8">
    <location>
        <position position="87"/>
    </location>
    <ligand>
        <name>ATP</name>
        <dbReference type="ChEBI" id="CHEBI:30616"/>
    </ligand>
</feature>
<dbReference type="PANTHER" id="PTHR32057:SF14">
    <property type="entry name" value="PROTEIN ADENYLYLTRANSFERASE SELO, MITOCHONDRIAL"/>
    <property type="match status" value="1"/>
</dbReference>
<proteinExistence type="inferred from homology"/>
<feature type="binding site" evidence="8">
    <location>
        <position position="174"/>
    </location>
    <ligand>
        <name>ATP</name>
        <dbReference type="ChEBI" id="CHEBI:30616"/>
    </ligand>
</feature>
<comment type="similarity">
    <text evidence="1 8">Belongs to the SELO family.</text>
</comment>
<dbReference type="PANTHER" id="PTHR32057">
    <property type="entry name" value="PROTEIN ADENYLYLTRANSFERASE SELO, MITOCHONDRIAL"/>
    <property type="match status" value="1"/>
</dbReference>
<comment type="catalytic activity">
    <reaction evidence="8">
        <text>L-tyrosyl-[protein] + UTP = O-(5'-uridylyl)-L-tyrosyl-[protein] + diphosphate</text>
        <dbReference type="Rhea" id="RHEA:83887"/>
        <dbReference type="Rhea" id="RHEA-COMP:10136"/>
        <dbReference type="Rhea" id="RHEA-COMP:20238"/>
        <dbReference type="ChEBI" id="CHEBI:33019"/>
        <dbReference type="ChEBI" id="CHEBI:46398"/>
        <dbReference type="ChEBI" id="CHEBI:46858"/>
        <dbReference type="ChEBI" id="CHEBI:90602"/>
    </reaction>
</comment>
<dbReference type="GO" id="GO:0030145">
    <property type="term" value="F:manganese ion binding"/>
    <property type="evidence" value="ECO:0007669"/>
    <property type="project" value="UniProtKB-UniRule"/>
</dbReference>
<reference evidence="9 10" key="1">
    <citation type="submission" date="2020-07" db="EMBL/GenBank/DDBJ databases">
        <title>Roseicoccus Jingziensis gen. nov., sp. nov., isolated from coastal seawater.</title>
        <authorList>
            <person name="Feng X."/>
        </authorList>
    </citation>
    <scope>NUCLEOTIDE SEQUENCE [LARGE SCALE GENOMIC DNA]</scope>
    <source>
        <strain evidence="9 10">N1E253</strain>
    </source>
</reference>
<evidence type="ECO:0000313" key="9">
    <source>
        <dbReference type="EMBL" id="NWK55903.1"/>
    </source>
</evidence>
<feature type="binding site" evidence="8">
    <location>
        <position position="122"/>
    </location>
    <ligand>
        <name>ATP</name>
        <dbReference type="ChEBI" id="CHEBI:30616"/>
    </ligand>
</feature>
<dbReference type="AlphaFoldDB" id="A0A851GEC9"/>